<keyword evidence="3 6" id="KW-0812">Transmembrane</keyword>
<gene>
    <name evidence="8" type="ORF">EJ06DRAFT_430941</name>
</gene>
<comment type="subcellular location">
    <subcellularLocation>
        <location evidence="1">Membrane</location>
        <topology evidence="1">Multi-pass membrane protein</topology>
    </subcellularLocation>
</comment>
<proteinExistence type="predicted"/>
<dbReference type="SUPFAM" id="SSF103473">
    <property type="entry name" value="MFS general substrate transporter"/>
    <property type="match status" value="1"/>
</dbReference>
<evidence type="ECO:0000313" key="8">
    <source>
        <dbReference type="EMBL" id="KAF2400446.1"/>
    </source>
</evidence>
<dbReference type="InterPro" id="IPR036259">
    <property type="entry name" value="MFS_trans_sf"/>
</dbReference>
<sequence>MTMDKEFRPSEHVNDHHKSDIVDVDVDLEQNATDLKVAAPSQSADEASCDDGARDKLPFSRARLLALVFTLTGAAFLNTMSNQAVVIVLPSIGKDLNIPNSRQQWIVSAYALPFGCFLLLWGRIADCFGKRLIFICGSVWLTIWTVVLPFAPNEIAFDIFRALQGLGAAANVPTALGILGVTFPPSKAKNYAFACYGAGAPLGSVVGNILAGVIGQYTSWKWVFWIFSFLAAAVTTAGVFVIPRPPPSLAPRAKPDVDWVGGGIITCGLLALMFALTEGNVVGWSTPWIPALIVVSLILVAAFICWQWYLETKTNRRPLMKVSIWRSLRLRGAMAIMALFFASFSNFLVFTTYFFQEYQGLSVIQTTLRFIPTGVVGLLTAFTTGILLAHIPGMYMLMFGITCIAISSLLFALPIAPNTTYWAYGFPAMVLSVLGADTIYPCLTLFTAHTLPKEDQALGGALINAVAQVGRSLGLAIGTAIEMAVIAKEQGKGVAEVGTLEEVGVGNAALLKGLRTADWFDFGLAVLGFTIAVVTFRGAGKLGAHKR</sequence>
<evidence type="ECO:0000256" key="4">
    <source>
        <dbReference type="ARBA" id="ARBA00022989"/>
    </source>
</evidence>
<evidence type="ECO:0000256" key="5">
    <source>
        <dbReference type="ARBA" id="ARBA00023136"/>
    </source>
</evidence>
<dbReference type="Gene3D" id="1.20.1250.20">
    <property type="entry name" value="MFS general substrate transporter like domains"/>
    <property type="match status" value="2"/>
</dbReference>
<evidence type="ECO:0000256" key="1">
    <source>
        <dbReference type="ARBA" id="ARBA00004141"/>
    </source>
</evidence>
<dbReference type="PANTHER" id="PTHR42718">
    <property type="entry name" value="MAJOR FACILITATOR SUPERFAMILY MULTIDRUG TRANSPORTER MFSC"/>
    <property type="match status" value="1"/>
</dbReference>
<dbReference type="OrthoDB" id="5086884at2759"/>
<feature type="transmembrane region" description="Helical" evidence="6">
    <location>
        <begin position="330"/>
        <end position="355"/>
    </location>
</feature>
<accession>A0A6G1HX51</accession>
<evidence type="ECO:0000256" key="6">
    <source>
        <dbReference type="SAM" id="Phobius"/>
    </source>
</evidence>
<feature type="transmembrane region" description="Helical" evidence="6">
    <location>
        <begin position="105"/>
        <end position="125"/>
    </location>
</feature>
<feature type="transmembrane region" description="Helical" evidence="6">
    <location>
        <begin position="395"/>
        <end position="415"/>
    </location>
</feature>
<dbReference type="GO" id="GO:0022857">
    <property type="term" value="F:transmembrane transporter activity"/>
    <property type="evidence" value="ECO:0007669"/>
    <property type="project" value="InterPro"/>
</dbReference>
<feature type="transmembrane region" description="Helical" evidence="6">
    <location>
        <begin position="421"/>
        <end position="443"/>
    </location>
</feature>
<dbReference type="InterPro" id="IPR020846">
    <property type="entry name" value="MFS_dom"/>
</dbReference>
<dbReference type="AlphaFoldDB" id="A0A6G1HX51"/>
<feature type="transmembrane region" description="Helical" evidence="6">
    <location>
        <begin position="288"/>
        <end position="309"/>
    </location>
</feature>
<name>A0A6G1HX51_9PEZI</name>
<keyword evidence="9" id="KW-1185">Reference proteome</keyword>
<feature type="domain" description="Major facilitator superfamily (MFS) profile" evidence="7">
    <location>
        <begin position="67"/>
        <end position="540"/>
    </location>
</feature>
<feature type="transmembrane region" description="Helical" evidence="6">
    <location>
        <begin position="193"/>
        <end position="216"/>
    </location>
</feature>
<evidence type="ECO:0000256" key="3">
    <source>
        <dbReference type="ARBA" id="ARBA00022692"/>
    </source>
</evidence>
<dbReference type="EMBL" id="ML996695">
    <property type="protein sequence ID" value="KAF2400446.1"/>
    <property type="molecule type" value="Genomic_DNA"/>
</dbReference>
<dbReference type="Pfam" id="PF07690">
    <property type="entry name" value="MFS_1"/>
    <property type="match status" value="1"/>
</dbReference>
<protein>
    <submittedName>
        <fullName evidence="8">Drug resistance protein</fullName>
    </submittedName>
</protein>
<feature type="transmembrane region" description="Helical" evidence="6">
    <location>
        <begin position="257"/>
        <end position="276"/>
    </location>
</feature>
<evidence type="ECO:0000259" key="7">
    <source>
        <dbReference type="PROSITE" id="PS50850"/>
    </source>
</evidence>
<organism evidence="8 9">
    <name type="scientific">Trichodelitschia bisporula</name>
    <dbReference type="NCBI Taxonomy" id="703511"/>
    <lineage>
        <taxon>Eukaryota</taxon>
        <taxon>Fungi</taxon>
        <taxon>Dikarya</taxon>
        <taxon>Ascomycota</taxon>
        <taxon>Pezizomycotina</taxon>
        <taxon>Dothideomycetes</taxon>
        <taxon>Dothideomycetes incertae sedis</taxon>
        <taxon>Phaeotrichales</taxon>
        <taxon>Phaeotrichaceae</taxon>
        <taxon>Trichodelitschia</taxon>
    </lineage>
</organism>
<keyword evidence="5 6" id="KW-0472">Membrane</keyword>
<feature type="transmembrane region" description="Helical" evidence="6">
    <location>
        <begin position="132"/>
        <end position="151"/>
    </location>
</feature>
<keyword evidence="4 6" id="KW-1133">Transmembrane helix</keyword>
<dbReference type="InterPro" id="IPR011701">
    <property type="entry name" value="MFS"/>
</dbReference>
<keyword evidence="2" id="KW-0813">Transport</keyword>
<dbReference type="PROSITE" id="PS50850">
    <property type="entry name" value="MFS"/>
    <property type="match status" value="1"/>
</dbReference>
<reference evidence="8" key="1">
    <citation type="journal article" date="2020" name="Stud. Mycol.">
        <title>101 Dothideomycetes genomes: a test case for predicting lifestyles and emergence of pathogens.</title>
        <authorList>
            <person name="Haridas S."/>
            <person name="Albert R."/>
            <person name="Binder M."/>
            <person name="Bloem J."/>
            <person name="Labutti K."/>
            <person name="Salamov A."/>
            <person name="Andreopoulos B."/>
            <person name="Baker S."/>
            <person name="Barry K."/>
            <person name="Bills G."/>
            <person name="Bluhm B."/>
            <person name="Cannon C."/>
            <person name="Castanera R."/>
            <person name="Culley D."/>
            <person name="Daum C."/>
            <person name="Ezra D."/>
            <person name="Gonzalez J."/>
            <person name="Henrissat B."/>
            <person name="Kuo A."/>
            <person name="Liang C."/>
            <person name="Lipzen A."/>
            <person name="Lutzoni F."/>
            <person name="Magnuson J."/>
            <person name="Mondo S."/>
            <person name="Nolan M."/>
            <person name="Ohm R."/>
            <person name="Pangilinan J."/>
            <person name="Park H.-J."/>
            <person name="Ramirez L."/>
            <person name="Alfaro M."/>
            <person name="Sun H."/>
            <person name="Tritt A."/>
            <person name="Yoshinaga Y."/>
            <person name="Zwiers L.-H."/>
            <person name="Turgeon B."/>
            <person name="Goodwin S."/>
            <person name="Spatafora J."/>
            <person name="Crous P."/>
            <person name="Grigoriev I."/>
        </authorList>
    </citation>
    <scope>NUCLEOTIDE SEQUENCE</scope>
    <source>
        <strain evidence="8">CBS 262.69</strain>
    </source>
</reference>
<dbReference type="CDD" id="cd17476">
    <property type="entry name" value="MFS_Amf1_MDR_like"/>
    <property type="match status" value="1"/>
</dbReference>
<feature type="transmembrane region" description="Helical" evidence="6">
    <location>
        <begin position="519"/>
        <end position="539"/>
    </location>
</feature>
<feature type="transmembrane region" description="Helical" evidence="6">
    <location>
        <begin position="367"/>
        <end position="388"/>
    </location>
</feature>
<feature type="transmembrane region" description="Helical" evidence="6">
    <location>
        <begin position="222"/>
        <end position="245"/>
    </location>
</feature>
<dbReference type="Proteomes" id="UP000799640">
    <property type="component" value="Unassembled WGS sequence"/>
</dbReference>
<evidence type="ECO:0000256" key="2">
    <source>
        <dbReference type="ARBA" id="ARBA00022448"/>
    </source>
</evidence>
<dbReference type="PANTHER" id="PTHR42718:SF9">
    <property type="entry name" value="MAJOR FACILITATOR SUPERFAMILY MULTIDRUG TRANSPORTER MFSC"/>
    <property type="match status" value="1"/>
</dbReference>
<feature type="transmembrane region" description="Helical" evidence="6">
    <location>
        <begin position="64"/>
        <end position="93"/>
    </location>
</feature>
<evidence type="ECO:0000313" key="9">
    <source>
        <dbReference type="Proteomes" id="UP000799640"/>
    </source>
</evidence>
<dbReference type="GO" id="GO:0016020">
    <property type="term" value="C:membrane"/>
    <property type="evidence" value="ECO:0007669"/>
    <property type="project" value="UniProtKB-SubCell"/>
</dbReference>